<organism evidence="3">
    <name type="scientific">Podospora anserina (strain S / ATCC MYA-4624 / DSM 980 / FGSC 10383)</name>
    <name type="common">Pleurage anserina</name>
    <dbReference type="NCBI Taxonomy" id="515849"/>
    <lineage>
        <taxon>Eukaryota</taxon>
        <taxon>Fungi</taxon>
        <taxon>Dikarya</taxon>
        <taxon>Ascomycota</taxon>
        <taxon>Pezizomycotina</taxon>
        <taxon>Sordariomycetes</taxon>
        <taxon>Sordariomycetidae</taxon>
        <taxon>Sordariales</taxon>
        <taxon>Podosporaceae</taxon>
        <taxon>Podospora</taxon>
        <taxon>Podospora anserina</taxon>
    </lineage>
</organism>
<dbReference type="PANTHER" id="PTHR35910">
    <property type="entry name" value="2EXR DOMAIN-CONTAINING PROTEIN"/>
    <property type="match status" value="1"/>
</dbReference>
<dbReference type="OrthoDB" id="4578567at2759"/>
<proteinExistence type="predicted"/>
<gene>
    <name evidence="3" type="ORF">PODANS_7_2225</name>
</gene>
<feature type="domain" description="2EXR" evidence="2">
    <location>
        <begin position="226"/>
        <end position="341"/>
    </location>
</feature>
<accession>B2AVP5</accession>
<dbReference type="EMBL" id="FO904942">
    <property type="protein sequence ID" value="CDP31941.1"/>
    <property type="molecule type" value="Genomic_DNA"/>
</dbReference>
<dbReference type="HOGENOM" id="CLU_571229_0_0_1"/>
<dbReference type="RefSeq" id="XP_001907796.1">
    <property type="nucleotide sequence ID" value="XM_001907761.1"/>
</dbReference>
<reference evidence="5" key="3">
    <citation type="journal article" date="2014" name="Genetics">
        <title>Maintaining two mating types: Structure of the mating type locus and its role in heterokaryosis in Podospora anserina.</title>
        <authorList>
            <person name="Grognet P."/>
            <person name="Bidard F."/>
            <person name="Kuchly C."/>
            <person name="Tong L.C.H."/>
            <person name="Coppin E."/>
            <person name="Benkhali J.A."/>
            <person name="Couloux A."/>
            <person name="Wincker P."/>
            <person name="Debuchy R."/>
            <person name="Silar P."/>
        </authorList>
    </citation>
    <scope>GENOME REANNOTATION</scope>
    <source>
        <strain evidence="5">S / ATCC MYA-4624 / DSM 980 / FGSC 10383</strain>
    </source>
</reference>
<evidence type="ECO:0000256" key="1">
    <source>
        <dbReference type="SAM" id="MobiDB-lite"/>
    </source>
</evidence>
<name>B2AVP5_PODAN</name>
<reference evidence="3 5" key="1">
    <citation type="journal article" date="2008" name="Genome Biol.">
        <title>The genome sequence of the model ascomycete fungus Podospora anserina.</title>
        <authorList>
            <person name="Espagne E."/>
            <person name="Lespinet O."/>
            <person name="Malagnac F."/>
            <person name="Da Silva C."/>
            <person name="Jaillon O."/>
            <person name="Porcel B.M."/>
            <person name="Couloux A."/>
            <person name="Aury J.-M."/>
            <person name="Segurens B."/>
            <person name="Poulain J."/>
            <person name="Anthouard V."/>
            <person name="Grossetete S."/>
            <person name="Khalili H."/>
            <person name="Coppin E."/>
            <person name="Dequard-Chablat M."/>
            <person name="Picard M."/>
            <person name="Contamine V."/>
            <person name="Arnaise S."/>
            <person name="Bourdais A."/>
            <person name="Berteaux-Lecellier V."/>
            <person name="Gautheret D."/>
            <person name="de Vries R.P."/>
            <person name="Battaglia E."/>
            <person name="Coutinho P.M."/>
            <person name="Danchin E.G.J."/>
            <person name="Henrissat B."/>
            <person name="El Khoury R."/>
            <person name="Sainsard-Chanet A."/>
            <person name="Boivin A."/>
            <person name="Pinan-Lucarre B."/>
            <person name="Sellem C.H."/>
            <person name="Debuchy R."/>
            <person name="Wincker P."/>
            <person name="Weissenbach J."/>
            <person name="Silar P."/>
        </authorList>
    </citation>
    <scope>NUCLEOTIDE SEQUENCE [LARGE SCALE GENOMIC DNA]</scope>
    <source>
        <strain evidence="5">S / ATCC MYA-4624 / DSM 980 / FGSC 10383</strain>
        <strain evidence="3">S mat+</strain>
    </source>
</reference>
<reference evidence="4" key="4">
    <citation type="submission" date="2014-09" db="EMBL/GenBank/DDBJ databases">
        <title>Maintaining two mating types: Structure of the mating type locus and its role in heterokaryosis in Podospora anserina.</title>
        <authorList>
            <person name="Grognet P."/>
            <person name="Bidard F."/>
            <person name="Kuchly C."/>
            <person name="Chan Ho Tong L."/>
            <person name="Coppin E."/>
            <person name="Ait Benkhali J."/>
            <person name="Couloux A."/>
            <person name="Wincker P."/>
            <person name="Debuchy R."/>
            <person name="Silar P."/>
        </authorList>
    </citation>
    <scope>NUCLEOTIDE SEQUENCE</scope>
</reference>
<dbReference type="Pfam" id="PF20150">
    <property type="entry name" value="2EXR"/>
    <property type="match status" value="1"/>
</dbReference>
<feature type="region of interest" description="Disordered" evidence="1">
    <location>
        <begin position="191"/>
        <end position="224"/>
    </location>
</feature>
<dbReference type="InParanoid" id="B2AVP5"/>
<dbReference type="KEGG" id="pan:PODANSg4831"/>
<sequence>MTRPSTYRHPGSLLSFYEMRVFGEDFSRQKISGTSTTEVKRFSSISRPVPRVACSCSSDVRSAGIDGFYGSMMRPIFRSFPSHFLPLSLLPLSFADLEAPSLNLVHFSLLPPQNTPHNLFHLPPFIFQHLSAWLIILMSGVFPPFSEIQVDLGHVESFAAAFCGQPQSRYLGPSCVLTHFALQQSTALSFQTDTTAKRKRGRNQEKNANNRKKLGRPKKHQPEPEFHYFSRLPAELCAHIWRLTIQPRTVYLEVCGKFWSRRPARPSPYRREPPPMQLRISLTLLTPTPTPPVLQVCRESRGELMRAGYTTAGSELAPVNQFEGDTGQRRYVWINWEIDTLDTRELRWNSGFDCGFPSYASFAPLVKHLQFSILGGPMCAAEIKYLWKLSAFEKVKTICITCYEASEFRLAPACYDPLWPCGAENAVVRHTTWPPSQWAKVEEISLLDLRAKGYSMPDINDVNMEITMRASKSGGSNG</sequence>
<evidence type="ECO:0000313" key="5">
    <source>
        <dbReference type="Proteomes" id="UP000001197"/>
    </source>
</evidence>
<dbReference type="PANTHER" id="PTHR35910:SF1">
    <property type="entry name" value="2EXR DOMAIN-CONTAINING PROTEIN"/>
    <property type="match status" value="1"/>
</dbReference>
<dbReference type="InterPro" id="IPR045518">
    <property type="entry name" value="2EXR"/>
</dbReference>
<evidence type="ECO:0000259" key="2">
    <source>
        <dbReference type="Pfam" id="PF20150"/>
    </source>
</evidence>
<evidence type="ECO:0000313" key="3">
    <source>
        <dbReference type="EMBL" id="CAP68469.1"/>
    </source>
</evidence>
<protein>
    <submittedName>
        <fullName evidence="3">Podospora anserina S mat+ genomic DNA chromosome 7, supercontig 1</fullName>
    </submittedName>
</protein>
<reference evidence="3" key="2">
    <citation type="submission" date="2008-07" db="EMBL/GenBank/DDBJ databases">
        <authorList>
            <person name="Genoscope - CEA"/>
        </authorList>
    </citation>
    <scope>NUCLEOTIDE SEQUENCE</scope>
    <source>
        <strain evidence="3">S mat+</strain>
    </source>
</reference>
<dbReference type="EMBL" id="CU633900">
    <property type="protein sequence ID" value="CAP68469.1"/>
    <property type="molecule type" value="Genomic_DNA"/>
</dbReference>
<evidence type="ECO:0000313" key="4">
    <source>
        <dbReference type="EMBL" id="CDP31941.1"/>
    </source>
</evidence>
<dbReference type="Proteomes" id="UP000001197">
    <property type="component" value="Chromosome 7"/>
</dbReference>
<dbReference type="VEuPathDB" id="FungiDB:PODANS_7_2225"/>
<dbReference type="AlphaFoldDB" id="B2AVP5"/>
<feature type="compositionally biased region" description="Basic residues" evidence="1">
    <location>
        <begin position="209"/>
        <end position="219"/>
    </location>
</feature>
<keyword evidence="5" id="KW-1185">Reference proteome</keyword>
<dbReference type="GeneID" id="6192435"/>